<dbReference type="AlphaFoldDB" id="A0A085UZ63"/>
<dbReference type="InterPro" id="IPR000847">
    <property type="entry name" value="LysR_HTH_N"/>
</dbReference>
<gene>
    <name evidence="6" type="ORF">IV02_21635</name>
</gene>
<evidence type="ECO:0000256" key="4">
    <source>
        <dbReference type="ARBA" id="ARBA00023163"/>
    </source>
</evidence>
<feature type="domain" description="HTH lysR-type" evidence="5">
    <location>
        <begin position="1"/>
        <end position="59"/>
    </location>
</feature>
<dbReference type="GO" id="GO:0043565">
    <property type="term" value="F:sequence-specific DNA binding"/>
    <property type="evidence" value="ECO:0007669"/>
    <property type="project" value="TreeGrafter"/>
</dbReference>
<dbReference type="CDD" id="cd08472">
    <property type="entry name" value="PBP2_CrgA_like_3"/>
    <property type="match status" value="1"/>
</dbReference>
<dbReference type="Gene3D" id="1.10.10.10">
    <property type="entry name" value="Winged helix-like DNA-binding domain superfamily/Winged helix DNA-binding domain"/>
    <property type="match status" value="1"/>
</dbReference>
<dbReference type="SUPFAM" id="SSF53850">
    <property type="entry name" value="Periplasmic binding protein-like II"/>
    <property type="match status" value="1"/>
</dbReference>
<dbReference type="Gene3D" id="3.40.190.290">
    <property type="match status" value="1"/>
</dbReference>
<organism evidence="6 7">
    <name type="scientific">Pseudomonas syringae</name>
    <dbReference type="NCBI Taxonomy" id="317"/>
    <lineage>
        <taxon>Bacteria</taxon>
        <taxon>Pseudomonadati</taxon>
        <taxon>Pseudomonadota</taxon>
        <taxon>Gammaproteobacteria</taxon>
        <taxon>Pseudomonadales</taxon>
        <taxon>Pseudomonadaceae</taxon>
        <taxon>Pseudomonas</taxon>
    </lineage>
</organism>
<dbReference type="SUPFAM" id="SSF46785">
    <property type="entry name" value="Winged helix' DNA-binding domain"/>
    <property type="match status" value="1"/>
</dbReference>
<evidence type="ECO:0000259" key="5">
    <source>
        <dbReference type="PROSITE" id="PS50931"/>
    </source>
</evidence>
<dbReference type="InterPro" id="IPR036388">
    <property type="entry name" value="WH-like_DNA-bd_sf"/>
</dbReference>
<evidence type="ECO:0000313" key="7">
    <source>
        <dbReference type="Proteomes" id="UP000028643"/>
    </source>
</evidence>
<name>A0A085UZ63_PSESX</name>
<dbReference type="InterPro" id="IPR058163">
    <property type="entry name" value="LysR-type_TF_proteobact-type"/>
</dbReference>
<dbReference type="Pfam" id="PF00126">
    <property type="entry name" value="HTH_1"/>
    <property type="match status" value="1"/>
</dbReference>
<dbReference type="RefSeq" id="WP_020289806.1">
    <property type="nucleotide sequence ID" value="NZ_JPQT01000122.1"/>
</dbReference>
<proteinExistence type="inferred from homology"/>
<dbReference type="PANTHER" id="PTHR30537:SF72">
    <property type="entry name" value="LYSR FAMILY TRANSCRIPTIONAL REGULATOR"/>
    <property type="match status" value="1"/>
</dbReference>
<comment type="similarity">
    <text evidence="1">Belongs to the LysR transcriptional regulatory family.</text>
</comment>
<dbReference type="Proteomes" id="UP000028643">
    <property type="component" value="Unassembled WGS sequence"/>
</dbReference>
<sequence length="299" mass="33739">MNKLELLRTFVRVAELSSFTQASEALGLPRSTVSEQVQVLEELLGTRLLLRTTRRVQVTPDGQLLYERSKDMLAQMDELEGLFRNDAMLSGRLRVDMPTAMAHNILLPRLSEFLSLHPGIDLEISSTDRRVDLVREGFDCVLRIGELPDSHLVARNLGDLSMVNCVGAGYARQYGVPTSLAELQQHRLINYVMAFGASTAHFEYQDQDKTCTVAMPHSVTVNNVQAYEAACLGNLGIVQSPRMGMRKHLLRGDLIEILPEFRPAPMKISLVYAHRRHLPERCRVFMDWFQGLLELHNAA</sequence>
<dbReference type="InterPro" id="IPR005119">
    <property type="entry name" value="LysR_subst-bd"/>
</dbReference>
<dbReference type="GO" id="GO:0003700">
    <property type="term" value="F:DNA-binding transcription factor activity"/>
    <property type="evidence" value="ECO:0007669"/>
    <property type="project" value="InterPro"/>
</dbReference>
<keyword evidence="4" id="KW-0804">Transcription</keyword>
<evidence type="ECO:0000313" key="6">
    <source>
        <dbReference type="EMBL" id="KFE48476.1"/>
    </source>
</evidence>
<accession>A0A085UZ63</accession>
<protein>
    <submittedName>
        <fullName evidence="6">Transcriptional regulator</fullName>
    </submittedName>
</protein>
<reference evidence="6 7" key="1">
    <citation type="submission" date="2014-07" db="EMBL/GenBank/DDBJ databases">
        <title>Draft Genome Sequences of Environmental Pseudomonas syringae strains.</title>
        <authorList>
            <person name="Baltrus D.A."/>
            <person name="Berge O."/>
            <person name="Morris C."/>
        </authorList>
    </citation>
    <scope>NUCLEOTIDE SEQUENCE [LARGE SCALE GENOMIC DNA]</scope>
    <source>
        <strain evidence="6 7">CEB003</strain>
    </source>
</reference>
<dbReference type="Pfam" id="PF03466">
    <property type="entry name" value="LysR_substrate"/>
    <property type="match status" value="1"/>
</dbReference>
<keyword evidence="3" id="KW-0238">DNA-binding</keyword>
<dbReference type="FunFam" id="1.10.10.10:FF:000001">
    <property type="entry name" value="LysR family transcriptional regulator"/>
    <property type="match status" value="1"/>
</dbReference>
<dbReference type="PATRIC" id="fig|317.174.peg.4418"/>
<dbReference type="EMBL" id="JPQT01000122">
    <property type="protein sequence ID" value="KFE48476.1"/>
    <property type="molecule type" value="Genomic_DNA"/>
</dbReference>
<evidence type="ECO:0000256" key="1">
    <source>
        <dbReference type="ARBA" id="ARBA00009437"/>
    </source>
</evidence>
<dbReference type="PROSITE" id="PS50931">
    <property type="entry name" value="HTH_LYSR"/>
    <property type="match status" value="1"/>
</dbReference>
<evidence type="ECO:0000256" key="3">
    <source>
        <dbReference type="ARBA" id="ARBA00023125"/>
    </source>
</evidence>
<keyword evidence="2" id="KW-0805">Transcription regulation</keyword>
<evidence type="ECO:0000256" key="2">
    <source>
        <dbReference type="ARBA" id="ARBA00023015"/>
    </source>
</evidence>
<comment type="caution">
    <text evidence="6">The sequence shown here is derived from an EMBL/GenBank/DDBJ whole genome shotgun (WGS) entry which is preliminary data.</text>
</comment>
<dbReference type="GO" id="GO:0006351">
    <property type="term" value="P:DNA-templated transcription"/>
    <property type="evidence" value="ECO:0007669"/>
    <property type="project" value="TreeGrafter"/>
</dbReference>
<dbReference type="InterPro" id="IPR036390">
    <property type="entry name" value="WH_DNA-bd_sf"/>
</dbReference>
<dbReference type="PANTHER" id="PTHR30537">
    <property type="entry name" value="HTH-TYPE TRANSCRIPTIONAL REGULATOR"/>
    <property type="match status" value="1"/>
</dbReference>